<dbReference type="EMBL" id="HBGA01102363">
    <property type="protein sequence ID" value="CAD9026975.1"/>
    <property type="molecule type" value="Transcribed_RNA"/>
</dbReference>
<evidence type="ECO:0000313" key="4">
    <source>
        <dbReference type="EMBL" id="CAD9026979.1"/>
    </source>
</evidence>
<reference evidence="4" key="1">
    <citation type="submission" date="2021-01" db="EMBL/GenBank/DDBJ databases">
        <authorList>
            <person name="Corre E."/>
            <person name="Pelletier E."/>
            <person name="Niang G."/>
            <person name="Scheremetjew M."/>
            <person name="Finn R."/>
            <person name="Kale V."/>
            <person name="Holt S."/>
            <person name="Cochrane G."/>
            <person name="Meng A."/>
            <person name="Brown T."/>
            <person name="Cohen L."/>
        </authorList>
    </citation>
    <scope>NUCLEOTIDE SEQUENCE</scope>
    <source>
        <strain evidence="4">NIES-381</strain>
    </source>
</reference>
<name>A0A6U8HBM7_9EUGL</name>
<accession>A0A6U8HBM7</accession>
<dbReference type="EMBL" id="HBGA01102371">
    <property type="protein sequence ID" value="CAD9026979.1"/>
    <property type="molecule type" value="Transcribed_RNA"/>
</dbReference>
<dbReference type="EMBL" id="HBGA01102367">
    <property type="protein sequence ID" value="CAD9026977.1"/>
    <property type="molecule type" value="Transcribed_RNA"/>
</dbReference>
<protein>
    <submittedName>
        <fullName evidence="4">Uncharacterized protein</fullName>
    </submittedName>
</protein>
<dbReference type="EMBL" id="HBGA01102360">
    <property type="protein sequence ID" value="CAD9026973.1"/>
    <property type="molecule type" value="Transcribed_RNA"/>
</dbReference>
<evidence type="ECO:0000313" key="3">
    <source>
        <dbReference type="EMBL" id="CAD9026977.1"/>
    </source>
</evidence>
<organism evidence="4">
    <name type="scientific">Eutreptiella gymnastica</name>
    <dbReference type="NCBI Taxonomy" id="73025"/>
    <lineage>
        <taxon>Eukaryota</taxon>
        <taxon>Discoba</taxon>
        <taxon>Euglenozoa</taxon>
        <taxon>Euglenida</taxon>
        <taxon>Spirocuta</taxon>
        <taxon>Euglenophyceae</taxon>
        <taxon>Eutreptiales</taxon>
        <taxon>Eutreptiaceae</taxon>
        <taxon>Eutreptiella</taxon>
    </lineage>
</organism>
<sequence>MATLLACCRRWNAKEANNDGMGAIPIQKICASSSYRGAHPGWSGVMHVECSFTQMLWLAQQSAWTQASSSPSHAMAIPFGTGHCRLGVVVRAPLSFYVQARGLLLVAQCVTLEPVVLG</sequence>
<gene>
    <name evidence="1" type="ORF">EGYM00392_LOCUS38103</name>
    <name evidence="2" type="ORF">EGYM00392_LOCUS38105</name>
    <name evidence="3" type="ORF">EGYM00392_LOCUS38107</name>
    <name evidence="4" type="ORF">EGYM00392_LOCUS38109</name>
</gene>
<dbReference type="AlphaFoldDB" id="A0A6U8HBM7"/>
<evidence type="ECO:0000313" key="2">
    <source>
        <dbReference type="EMBL" id="CAD9026975.1"/>
    </source>
</evidence>
<evidence type="ECO:0000313" key="1">
    <source>
        <dbReference type="EMBL" id="CAD9026973.1"/>
    </source>
</evidence>
<proteinExistence type="predicted"/>